<evidence type="ECO:0000259" key="7">
    <source>
        <dbReference type="Pfam" id="PF00413"/>
    </source>
</evidence>
<comment type="caution">
    <text evidence="8">The sequence shown here is derived from an EMBL/GenBank/DDBJ whole genome shotgun (WGS) entry which is preliminary data.</text>
</comment>
<dbReference type="Pfam" id="PF00413">
    <property type="entry name" value="Peptidase_M10"/>
    <property type="match status" value="1"/>
</dbReference>
<dbReference type="InterPro" id="IPR024079">
    <property type="entry name" value="MetalloPept_cat_dom_sf"/>
</dbReference>
<keyword evidence="6" id="KW-0472">Membrane</keyword>
<keyword evidence="4" id="KW-0862">Zinc</keyword>
<keyword evidence="6" id="KW-1133">Transmembrane helix</keyword>
<dbReference type="InterPro" id="IPR001818">
    <property type="entry name" value="Pept_M10_metallopeptidase"/>
</dbReference>
<name>A0ABN2YST2_9MICC</name>
<protein>
    <recommendedName>
        <fullName evidence="7">Peptidase M10 metallopeptidase domain-containing protein</fullName>
    </recommendedName>
</protein>
<dbReference type="EMBL" id="BAAAQB010000019">
    <property type="protein sequence ID" value="GAA2131906.1"/>
    <property type="molecule type" value="Genomic_DNA"/>
</dbReference>
<accession>A0ABN2YST2</accession>
<evidence type="ECO:0000256" key="4">
    <source>
        <dbReference type="ARBA" id="ARBA00022833"/>
    </source>
</evidence>
<evidence type="ECO:0000256" key="5">
    <source>
        <dbReference type="SAM" id="MobiDB-lite"/>
    </source>
</evidence>
<sequence length="319" mass="33493">MDGPEFRDRGPQHSRPATALRVVRNLVAAAMIAGAAFLAAGLIYGDPGFTGLFEVSRGTGHNAGQNAGHSQGADVQPAPRTGQVSGQPAVPAEESRTDTPPPGLEEQDKPLGSARKPEVASTSYKFLATNEDGSPVGYSPCRPLHYVVNAALAPQGSERLVDDSIRTISEATGIKFINDGPTGELPSPNRAPYQKDVYGDRWAPLLIAWTTPEQAPQLKGPVIGTGGSTHFSFGDGPKSFVTGSLELDAPQITEDLGRSDGASYATAVILHELGHVMGLEHVNDPAQLMYPEIGTPDGLAAGDLNGLYELGHAQCRKDL</sequence>
<keyword evidence="1" id="KW-0645">Protease</keyword>
<feature type="domain" description="Peptidase M10 metallopeptidase" evidence="7">
    <location>
        <begin position="242"/>
        <end position="295"/>
    </location>
</feature>
<dbReference type="Gene3D" id="3.40.390.10">
    <property type="entry name" value="Collagenase (Catalytic Domain)"/>
    <property type="match status" value="1"/>
</dbReference>
<keyword evidence="9" id="KW-1185">Reference proteome</keyword>
<keyword evidence="2" id="KW-0479">Metal-binding</keyword>
<dbReference type="SUPFAM" id="SSF55486">
    <property type="entry name" value="Metalloproteases ('zincins'), catalytic domain"/>
    <property type="match status" value="1"/>
</dbReference>
<evidence type="ECO:0000256" key="6">
    <source>
        <dbReference type="SAM" id="Phobius"/>
    </source>
</evidence>
<keyword evidence="6" id="KW-0812">Transmembrane</keyword>
<evidence type="ECO:0000313" key="8">
    <source>
        <dbReference type="EMBL" id="GAA2131906.1"/>
    </source>
</evidence>
<reference evidence="8 9" key="1">
    <citation type="journal article" date="2019" name="Int. J. Syst. Evol. Microbiol.">
        <title>The Global Catalogue of Microorganisms (GCM) 10K type strain sequencing project: providing services to taxonomists for standard genome sequencing and annotation.</title>
        <authorList>
            <consortium name="The Broad Institute Genomics Platform"/>
            <consortium name="The Broad Institute Genome Sequencing Center for Infectious Disease"/>
            <person name="Wu L."/>
            <person name="Ma J."/>
        </authorList>
    </citation>
    <scope>NUCLEOTIDE SEQUENCE [LARGE SCALE GENOMIC DNA]</scope>
    <source>
        <strain evidence="8 9">JCM 15921</strain>
    </source>
</reference>
<keyword evidence="3" id="KW-0378">Hydrolase</keyword>
<evidence type="ECO:0000256" key="3">
    <source>
        <dbReference type="ARBA" id="ARBA00022801"/>
    </source>
</evidence>
<evidence type="ECO:0000256" key="1">
    <source>
        <dbReference type="ARBA" id="ARBA00022670"/>
    </source>
</evidence>
<organism evidence="8 9">
    <name type="scientific">Arthrobacter humicola</name>
    <dbReference type="NCBI Taxonomy" id="409291"/>
    <lineage>
        <taxon>Bacteria</taxon>
        <taxon>Bacillati</taxon>
        <taxon>Actinomycetota</taxon>
        <taxon>Actinomycetes</taxon>
        <taxon>Micrococcales</taxon>
        <taxon>Micrococcaceae</taxon>
        <taxon>Arthrobacter</taxon>
    </lineage>
</organism>
<feature type="transmembrane region" description="Helical" evidence="6">
    <location>
        <begin position="22"/>
        <end position="44"/>
    </location>
</feature>
<dbReference type="Proteomes" id="UP001500102">
    <property type="component" value="Unassembled WGS sequence"/>
</dbReference>
<feature type="region of interest" description="Disordered" evidence="5">
    <location>
        <begin position="60"/>
        <end position="117"/>
    </location>
</feature>
<evidence type="ECO:0000256" key="2">
    <source>
        <dbReference type="ARBA" id="ARBA00022723"/>
    </source>
</evidence>
<gene>
    <name evidence="8" type="ORF">GCM10009825_13820</name>
</gene>
<evidence type="ECO:0000313" key="9">
    <source>
        <dbReference type="Proteomes" id="UP001500102"/>
    </source>
</evidence>
<dbReference type="RefSeq" id="WP_344363685.1">
    <property type="nucleotide sequence ID" value="NZ_BAAAQB010000019.1"/>
</dbReference>
<proteinExistence type="predicted"/>